<dbReference type="GeneID" id="81584926"/>
<evidence type="ECO:0000313" key="1">
    <source>
        <dbReference type="EMBL" id="KAJ5607007.1"/>
    </source>
</evidence>
<gene>
    <name evidence="1" type="ORF">N7537_003626</name>
</gene>
<dbReference type="Proteomes" id="UP001213799">
    <property type="component" value="Unassembled WGS sequence"/>
</dbReference>
<accession>A0AAD6E9Y8</accession>
<comment type="caution">
    <text evidence="1">The sequence shown here is derived from an EMBL/GenBank/DDBJ whole genome shotgun (WGS) entry which is preliminary data.</text>
</comment>
<dbReference type="AlphaFoldDB" id="A0AAD6E9Y8"/>
<evidence type="ECO:0000313" key="2">
    <source>
        <dbReference type="Proteomes" id="UP001213799"/>
    </source>
</evidence>
<protein>
    <submittedName>
        <fullName evidence="1">Uncharacterized protein</fullName>
    </submittedName>
</protein>
<keyword evidence="2" id="KW-1185">Reference proteome</keyword>
<dbReference type="RefSeq" id="XP_056754432.1">
    <property type="nucleotide sequence ID" value="XM_056894684.1"/>
</dbReference>
<dbReference type="EMBL" id="JAQJAE010000002">
    <property type="protein sequence ID" value="KAJ5607007.1"/>
    <property type="molecule type" value="Genomic_DNA"/>
</dbReference>
<proteinExistence type="predicted"/>
<sequence length="76" mass="8329">MGTVFVALVCLGTKKCNVIELEMGDEEIELGELSQKNLEVCELEMGDETKELVESCQEIKKGLQCNNAEHENVVGG</sequence>
<reference evidence="1" key="2">
    <citation type="submission" date="2023-01" db="EMBL/GenBank/DDBJ databases">
        <authorList>
            <person name="Petersen C."/>
        </authorList>
    </citation>
    <scope>NUCLEOTIDE SEQUENCE</scope>
    <source>
        <strain evidence="1">IBT 12815</strain>
    </source>
</reference>
<reference evidence="1" key="1">
    <citation type="journal article" date="2023" name="IMA Fungus">
        <title>Comparative genomic study of the Penicillium genus elucidates a diverse pangenome and 15 lateral gene transfer events.</title>
        <authorList>
            <person name="Petersen C."/>
            <person name="Sorensen T."/>
            <person name="Nielsen M.R."/>
            <person name="Sondergaard T.E."/>
            <person name="Sorensen J.L."/>
            <person name="Fitzpatrick D.A."/>
            <person name="Frisvad J.C."/>
            <person name="Nielsen K.L."/>
        </authorList>
    </citation>
    <scope>NUCLEOTIDE SEQUENCE</scope>
    <source>
        <strain evidence="1">IBT 12815</strain>
    </source>
</reference>
<name>A0AAD6E9Y8_9EURO</name>
<organism evidence="1 2">
    <name type="scientific">Penicillium hordei</name>
    <dbReference type="NCBI Taxonomy" id="40994"/>
    <lineage>
        <taxon>Eukaryota</taxon>
        <taxon>Fungi</taxon>
        <taxon>Dikarya</taxon>
        <taxon>Ascomycota</taxon>
        <taxon>Pezizomycotina</taxon>
        <taxon>Eurotiomycetes</taxon>
        <taxon>Eurotiomycetidae</taxon>
        <taxon>Eurotiales</taxon>
        <taxon>Aspergillaceae</taxon>
        <taxon>Penicillium</taxon>
    </lineage>
</organism>